<sequence>MSSSNPYPATCTHSFTNTDAAPRQKLTTNTHTPKAPSLSMRLDHIQTRNTRHTGHNATEKGGRQLSSSDPRRVKRPLVKRAKTAARASGNRGLRILLDDVLF</sequence>
<protein>
    <submittedName>
        <fullName evidence="1">Uncharacterized protein</fullName>
    </submittedName>
</protein>
<gene>
    <name evidence="1" type="ORF">HPB50_024979</name>
</gene>
<name>A0ACB7TQK9_HYAAI</name>
<dbReference type="Proteomes" id="UP000821845">
    <property type="component" value="Chromosome 1"/>
</dbReference>
<reference evidence="1" key="1">
    <citation type="submission" date="2020-05" db="EMBL/GenBank/DDBJ databases">
        <title>Large-scale comparative analyses of tick genomes elucidate their genetic diversity and vector capacities.</title>
        <authorList>
            <person name="Jia N."/>
            <person name="Wang J."/>
            <person name="Shi W."/>
            <person name="Du L."/>
            <person name="Sun Y."/>
            <person name="Zhan W."/>
            <person name="Jiang J."/>
            <person name="Wang Q."/>
            <person name="Zhang B."/>
            <person name="Ji P."/>
            <person name="Sakyi L.B."/>
            <person name="Cui X."/>
            <person name="Yuan T."/>
            <person name="Jiang B."/>
            <person name="Yang W."/>
            <person name="Lam T.T.-Y."/>
            <person name="Chang Q."/>
            <person name="Ding S."/>
            <person name="Wang X."/>
            <person name="Zhu J."/>
            <person name="Ruan X."/>
            <person name="Zhao L."/>
            <person name="Wei J."/>
            <person name="Que T."/>
            <person name="Du C."/>
            <person name="Cheng J."/>
            <person name="Dai P."/>
            <person name="Han X."/>
            <person name="Huang E."/>
            <person name="Gao Y."/>
            <person name="Liu J."/>
            <person name="Shao H."/>
            <person name="Ye R."/>
            <person name="Li L."/>
            <person name="Wei W."/>
            <person name="Wang X."/>
            <person name="Wang C."/>
            <person name="Yang T."/>
            <person name="Huo Q."/>
            <person name="Li W."/>
            <person name="Guo W."/>
            <person name="Chen H."/>
            <person name="Zhou L."/>
            <person name="Ni X."/>
            <person name="Tian J."/>
            <person name="Zhou Y."/>
            <person name="Sheng Y."/>
            <person name="Liu T."/>
            <person name="Pan Y."/>
            <person name="Xia L."/>
            <person name="Li J."/>
            <person name="Zhao F."/>
            <person name="Cao W."/>
        </authorList>
    </citation>
    <scope>NUCLEOTIDE SEQUENCE</scope>
    <source>
        <strain evidence="1">Hyas-2018</strain>
    </source>
</reference>
<proteinExistence type="predicted"/>
<organism evidence="1 2">
    <name type="scientific">Hyalomma asiaticum</name>
    <name type="common">Tick</name>
    <dbReference type="NCBI Taxonomy" id="266040"/>
    <lineage>
        <taxon>Eukaryota</taxon>
        <taxon>Metazoa</taxon>
        <taxon>Ecdysozoa</taxon>
        <taxon>Arthropoda</taxon>
        <taxon>Chelicerata</taxon>
        <taxon>Arachnida</taxon>
        <taxon>Acari</taxon>
        <taxon>Parasitiformes</taxon>
        <taxon>Ixodida</taxon>
        <taxon>Ixodoidea</taxon>
        <taxon>Ixodidae</taxon>
        <taxon>Hyalomminae</taxon>
        <taxon>Hyalomma</taxon>
    </lineage>
</organism>
<dbReference type="EMBL" id="CM023481">
    <property type="protein sequence ID" value="KAH6948536.1"/>
    <property type="molecule type" value="Genomic_DNA"/>
</dbReference>
<comment type="caution">
    <text evidence="1">The sequence shown here is derived from an EMBL/GenBank/DDBJ whole genome shotgun (WGS) entry which is preliminary data.</text>
</comment>
<evidence type="ECO:0000313" key="2">
    <source>
        <dbReference type="Proteomes" id="UP000821845"/>
    </source>
</evidence>
<accession>A0ACB7TQK9</accession>
<keyword evidence="2" id="KW-1185">Reference proteome</keyword>
<evidence type="ECO:0000313" key="1">
    <source>
        <dbReference type="EMBL" id="KAH6948536.1"/>
    </source>
</evidence>